<dbReference type="EMBL" id="KN880529">
    <property type="protein sequence ID" value="KIY67313.1"/>
    <property type="molecule type" value="Genomic_DNA"/>
</dbReference>
<dbReference type="PANTHER" id="PTHR31642:SF310">
    <property type="entry name" value="FATTY ALCOHOL:CAFFEOYL-COA ACYLTRANSFERASE"/>
    <property type="match status" value="1"/>
</dbReference>
<dbReference type="Proteomes" id="UP000054007">
    <property type="component" value="Unassembled WGS sequence"/>
</dbReference>
<accession>A0A0D7B9T9</accession>
<sequence>MTWSDSVASNQDIHKQAFLKSKYPKKAETYKAWFIIMSESSSIVTVSSERLHPRQSSRAKSIPLSILDSKVLNFSCTAGLWAFSSLLDPARLKKSLLATLSAGYSQWAGRLRLTNKGAPGHFPAHSARFARVYLDIPGDGSEDGPGVAFVVSSSEGSLVSRFRDRPSGAKVWDAGDITHIDGLFPADIPLALSNLQEDDKSPAVIIQVTTFSCGGTVVAVKMAHVLGDAQTLATFLTDWSSTHRRMANNEASELVAPLFDPSLLDQRATPNIDSDVPDESSLARARRLPMSRNDWWAAPASGTTPSWATTIATIPPHLKSEHIQQETPMAWSEWDLGVPVKDTRILLTADDIDKIWNACSEGLDSQDVRISKFDAIQAFIWTILLRARRAQLADAGDDTAVLNITLGARERIKPPLPSRFLGSPIFLARVEAYLAADGSLKDSMGDLAASIRRTVQLFDDAAVGNVLHEMAHEVCPYRTWGAFLGRRTSIVTSWVRLKVYDVDFGVGRPVAVEAVMPSMDGCIHVMEAKPTFSPGPRWYEDGIIVSVSLREDVAKRLSEDPLLKGP</sequence>
<keyword evidence="1 2" id="KW-0808">Transferase</keyword>
<keyword evidence="3" id="KW-1185">Reference proteome</keyword>
<dbReference type="InterPro" id="IPR050317">
    <property type="entry name" value="Plant_Fungal_Acyltransferase"/>
</dbReference>
<evidence type="ECO:0000313" key="3">
    <source>
        <dbReference type="Proteomes" id="UP000054007"/>
    </source>
</evidence>
<name>A0A0D7B9T9_9AGAR</name>
<dbReference type="Pfam" id="PF02458">
    <property type="entry name" value="Transferase"/>
    <property type="match status" value="1"/>
</dbReference>
<evidence type="ECO:0000313" key="2">
    <source>
        <dbReference type="EMBL" id="KIY67313.1"/>
    </source>
</evidence>
<evidence type="ECO:0000256" key="1">
    <source>
        <dbReference type="ARBA" id="ARBA00022679"/>
    </source>
</evidence>
<dbReference type="AlphaFoldDB" id="A0A0D7B9T9"/>
<dbReference type="STRING" id="1314674.A0A0D7B9T9"/>
<dbReference type="PANTHER" id="PTHR31642">
    <property type="entry name" value="TRICHOTHECENE 3-O-ACETYLTRANSFERASE"/>
    <property type="match status" value="1"/>
</dbReference>
<reference evidence="2 3" key="1">
    <citation type="journal article" date="2015" name="Fungal Genet. Biol.">
        <title>Evolution of novel wood decay mechanisms in Agaricales revealed by the genome sequences of Fistulina hepatica and Cylindrobasidium torrendii.</title>
        <authorList>
            <person name="Floudas D."/>
            <person name="Held B.W."/>
            <person name="Riley R."/>
            <person name="Nagy L.G."/>
            <person name="Koehler G."/>
            <person name="Ransdell A.S."/>
            <person name="Younus H."/>
            <person name="Chow J."/>
            <person name="Chiniquy J."/>
            <person name="Lipzen A."/>
            <person name="Tritt A."/>
            <person name="Sun H."/>
            <person name="Haridas S."/>
            <person name="LaButti K."/>
            <person name="Ohm R.A."/>
            <person name="Kues U."/>
            <person name="Blanchette R.A."/>
            <person name="Grigoriev I.V."/>
            <person name="Minto R.E."/>
            <person name="Hibbett D.S."/>
        </authorList>
    </citation>
    <scope>NUCLEOTIDE SEQUENCE [LARGE SCALE GENOMIC DNA]</scope>
    <source>
        <strain evidence="2 3">FP15055 ss-10</strain>
    </source>
</reference>
<organism evidence="2 3">
    <name type="scientific">Cylindrobasidium torrendii FP15055 ss-10</name>
    <dbReference type="NCBI Taxonomy" id="1314674"/>
    <lineage>
        <taxon>Eukaryota</taxon>
        <taxon>Fungi</taxon>
        <taxon>Dikarya</taxon>
        <taxon>Basidiomycota</taxon>
        <taxon>Agaricomycotina</taxon>
        <taxon>Agaricomycetes</taxon>
        <taxon>Agaricomycetidae</taxon>
        <taxon>Agaricales</taxon>
        <taxon>Marasmiineae</taxon>
        <taxon>Physalacriaceae</taxon>
        <taxon>Cylindrobasidium</taxon>
    </lineage>
</organism>
<gene>
    <name evidence="2" type="ORF">CYLTODRAFT_397344</name>
</gene>
<proteinExistence type="predicted"/>
<dbReference type="Gene3D" id="3.30.559.10">
    <property type="entry name" value="Chloramphenicol acetyltransferase-like domain"/>
    <property type="match status" value="2"/>
</dbReference>
<dbReference type="OrthoDB" id="444127at2759"/>
<dbReference type="InterPro" id="IPR023213">
    <property type="entry name" value="CAT-like_dom_sf"/>
</dbReference>
<protein>
    <submittedName>
        <fullName evidence="2">Transferase-domain-containing protein</fullName>
    </submittedName>
</protein>
<dbReference type="GO" id="GO:0016747">
    <property type="term" value="F:acyltransferase activity, transferring groups other than amino-acyl groups"/>
    <property type="evidence" value="ECO:0007669"/>
    <property type="project" value="TreeGrafter"/>
</dbReference>